<feature type="domain" description="PNPLA" evidence="5">
    <location>
        <begin position="94"/>
        <end position="287"/>
    </location>
</feature>
<accession>A0A914EDN0</accession>
<dbReference type="GO" id="GO:0004622">
    <property type="term" value="F:phosphatidylcholine lysophospholipase activity"/>
    <property type="evidence" value="ECO:0007669"/>
    <property type="project" value="TreeGrafter"/>
</dbReference>
<feature type="active site" description="Nucleophile" evidence="4">
    <location>
        <position position="127"/>
    </location>
</feature>
<evidence type="ECO:0000256" key="1">
    <source>
        <dbReference type="ARBA" id="ARBA00022801"/>
    </source>
</evidence>
<reference evidence="7" key="1">
    <citation type="submission" date="2022-11" db="UniProtKB">
        <authorList>
            <consortium name="WormBaseParasite"/>
        </authorList>
    </citation>
    <scope>IDENTIFICATION</scope>
</reference>
<keyword evidence="2 4" id="KW-0442">Lipid degradation</keyword>
<feature type="short sequence motif" description="GXSXG" evidence="4">
    <location>
        <begin position="125"/>
        <end position="129"/>
    </location>
</feature>
<dbReference type="PROSITE" id="PS00018">
    <property type="entry name" value="EF_HAND_1"/>
    <property type="match status" value="1"/>
</dbReference>
<feature type="short sequence motif" description="DGA/G" evidence="4">
    <location>
        <begin position="274"/>
        <end position="276"/>
    </location>
</feature>
<dbReference type="GO" id="GO:0016042">
    <property type="term" value="P:lipid catabolic process"/>
    <property type="evidence" value="ECO:0007669"/>
    <property type="project" value="UniProtKB-UniRule"/>
</dbReference>
<proteinExistence type="predicted"/>
<feature type="active site" description="Proton acceptor" evidence="4">
    <location>
        <position position="274"/>
    </location>
</feature>
<evidence type="ECO:0000256" key="2">
    <source>
        <dbReference type="ARBA" id="ARBA00022963"/>
    </source>
</evidence>
<dbReference type="SUPFAM" id="SSF52151">
    <property type="entry name" value="FabD/lysophospholipase-like"/>
    <property type="match status" value="1"/>
</dbReference>
<dbReference type="PROSITE" id="PS51635">
    <property type="entry name" value="PNPLA"/>
    <property type="match status" value="1"/>
</dbReference>
<keyword evidence="1 4" id="KW-0378">Hydrolase</keyword>
<dbReference type="Proteomes" id="UP000887540">
    <property type="component" value="Unplaced"/>
</dbReference>
<dbReference type="InterPro" id="IPR002641">
    <property type="entry name" value="PNPLA_dom"/>
</dbReference>
<keyword evidence="3 4" id="KW-0443">Lipid metabolism</keyword>
<keyword evidence="6" id="KW-1185">Reference proteome</keyword>
<name>A0A914EDN0_9BILA</name>
<organism evidence="6 7">
    <name type="scientific">Acrobeloides nanus</name>
    <dbReference type="NCBI Taxonomy" id="290746"/>
    <lineage>
        <taxon>Eukaryota</taxon>
        <taxon>Metazoa</taxon>
        <taxon>Ecdysozoa</taxon>
        <taxon>Nematoda</taxon>
        <taxon>Chromadorea</taxon>
        <taxon>Rhabditida</taxon>
        <taxon>Tylenchina</taxon>
        <taxon>Cephalobomorpha</taxon>
        <taxon>Cephaloboidea</taxon>
        <taxon>Cephalobidae</taxon>
        <taxon>Acrobeloides</taxon>
    </lineage>
</organism>
<evidence type="ECO:0000256" key="3">
    <source>
        <dbReference type="ARBA" id="ARBA00023098"/>
    </source>
</evidence>
<dbReference type="PANTHER" id="PTHR14226:SF29">
    <property type="entry name" value="NEUROPATHY TARGET ESTERASE SWS"/>
    <property type="match status" value="1"/>
</dbReference>
<evidence type="ECO:0000313" key="6">
    <source>
        <dbReference type="Proteomes" id="UP000887540"/>
    </source>
</evidence>
<dbReference type="Gene3D" id="3.40.1090.10">
    <property type="entry name" value="Cytosolic phospholipase A2 catalytic domain"/>
    <property type="match status" value="2"/>
</dbReference>
<protein>
    <submittedName>
        <fullName evidence="7">PNPLA domain-containing protein</fullName>
    </submittedName>
</protein>
<dbReference type="GO" id="GO:0005783">
    <property type="term" value="C:endoplasmic reticulum"/>
    <property type="evidence" value="ECO:0007669"/>
    <property type="project" value="TreeGrafter"/>
</dbReference>
<evidence type="ECO:0000256" key="4">
    <source>
        <dbReference type="PROSITE-ProRule" id="PRU01161"/>
    </source>
</evidence>
<feature type="short sequence motif" description="GXGXXG" evidence="4">
    <location>
        <begin position="98"/>
        <end position="103"/>
    </location>
</feature>
<dbReference type="InterPro" id="IPR018247">
    <property type="entry name" value="EF_Hand_1_Ca_BS"/>
</dbReference>
<dbReference type="Pfam" id="PF01734">
    <property type="entry name" value="Patatin"/>
    <property type="match status" value="1"/>
</dbReference>
<dbReference type="WBParaSite" id="ACRNAN_scaffold7044.g17384.t1">
    <property type="protein sequence ID" value="ACRNAN_scaffold7044.g17384.t1"/>
    <property type="gene ID" value="ACRNAN_scaffold7044.g17384"/>
</dbReference>
<evidence type="ECO:0000259" key="5">
    <source>
        <dbReference type="PROSITE" id="PS51635"/>
    </source>
</evidence>
<dbReference type="InterPro" id="IPR016035">
    <property type="entry name" value="Acyl_Trfase/lysoPLipase"/>
</dbReference>
<sequence length="444" mass="50163">MKCINNQLVAGENNIPKQNKLLTAPTDDELKNLKENISNDICKYYKNLMKRIYESQRLESPKPLEGDNLLDLQKLYFSDLSRIARFITYDALGLVLGGGGAKGAAHLGIIQAIRKENLPIDLVGGTSIGSLVSGFIGVERLLPCKEIEIDSTGNDEKIEYLYQLLEKFCDNLGSKFGSPKYLLPKVICLWLGNIRNAKISIADDEFLVKILSSIFENKHIKEFSIPYFCVSTNLSHSKLRVHCTGSASHCIRASMSLPYLLPPIPDIDYAILVDGGCLNNLPADIMKKFGAQHVIAVDIGARSEFLEYYKRNCKNIYNRSDITVKKNLPNLKDQMTNLSSIVACDHSEYIEKQTYCTYLNPEANGKHISEFDTMDFTKFKDVLELGINYGKNEEIIEMLSKKILKHIKDPISSLIQDVYASVINVYDVNQTKDIQYRELDEDYI</sequence>
<dbReference type="InterPro" id="IPR050301">
    <property type="entry name" value="NTE"/>
</dbReference>
<evidence type="ECO:0000313" key="7">
    <source>
        <dbReference type="WBParaSite" id="ACRNAN_scaffold7044.g17384.t1"/>
    </source>
</evidence>
<dbReference type="AlphaFoldDB" id="A0A914EDN0"/>
<dbReference type="PANTHER" id="PTHR14226">
    <property type="entry name" value="NEUROPATHY TARGET ESTERASE/SWISS CHEESE D.MELANOGASTER"/>
    <property type="match status" value="1"/>
</dbReference>